<name>A0A9P6NR61_9BASI</name>
<protein>
    <submittedName>
        <fullName evidence="2">Uncharacterized protein</fullName>
    </submittedName>
</protein>
<gene>
    <name evidence="2" type="ORF">CROQUDRAFT_428144</name>
</gene>
<accession>A0A9P6NR61</accession>
<feature type="transmembrane region" description="Helical" evidence="1">
    <location>
        <begin position="56"/>
        <end position="74"/>
    </location>
</feature>
<dbReference type="AlphaFoldDB" id="A0A9P6NR61"/>
<comment type="caution">
    <text evidence="2">The sequence shown here is derived from an EMBL/GenBank/DDBJ whole genome shotgun (WGS) entry which is preliminary data.</text>
</comment>
<sequence>MSCFHLVCYQDPKITTTHTCPLVLFNFISCTLLTGSSRRHKYNVPRRSLFLRTRSLNLYNRKFFFFFLFFIPLIDHR</sequence>
<keyword evidence="3" id="KW-1185">Reference proteome</keyword>
<organism evidence="2 3">
    <name type="scientific">Cronartium quercuum f. sp. fusiforme G11</name>
    <dbReference type="NCBI Taxonomy" id="708437"/>
    <lineage>
        <taxon>Eukaryota</taxon>
        <taxon>Fungi</taxon>
        <taxon>Dikarya</taxon>
        <taxon>Basidiomycota</taxon>
        <taxon>Pucciniomycotina</taxon>
        <taxon>Pucciniomycetes</taxon>
        <taxon>Pucciniales</taxon>
        <taxon>Coleosporiaceae</taxon>
        <taxon>Cronartium</taxon>
    </lineage>
</organism>
<keyword evidence="1" id="KW-0472">Membrane</keyword>
<proteinExistence type="predicted"/>
<dbReference type="EMBL" id="MU167240">
    <property type="protein sequence ID" value="KAG0148081.1"/>
    <property type="molecule type" value="Genomic_DNA"/>
</dbReference>
<evidence type="ECO:0000313" key="3">
    <source>
        <dbReference type="Proteomes" id="UP000886653"/>
    </source>
</evidence>
<evidence type="ECO:0000313" key="2">
    <source>
        <dbReference type="EMBL" id="KAG0148081.1"/>
    </source>
</evidence>
<keyword evidence="1" id="KW-0812">Transmembrane</keyword>
<keyword evidence="1" id="KW-1133">Transmembrane helix</keyword>
<evidence type="ECO:0000256" key="1">
    <source>
        <dbReference type="SAM" id="Phobius"/>
    </source>
</evidence>
<feature type="transmembrane region" description="Helical" evidence="1">
    <location>
        <begin position="14"/>
        <end position="35"/>
    </location>
</feature>
<reference evidence="2" key="1">
    <citation type="submission" date="2013-11" db="EMBL/GenBank/DDBJ databases">
        <title>Genome sequence of the fusiform rust pathogen reveals effectors for host alternation and coevolution with pine.</title>
        <authorList>
            <consortium name="DOE Joint Genome Institute"/>
            <person name="Smith K."/>
            <person name="Pendleton A."/>
            <person name="Kubisiak T."/>
            <person name="Anderson C."/>
            <person name="Salamov A."/>
            <person name="Aerts A."/>
            <person name="Riley R."/>
            <person name="Clum A."/>
            <person name="Lindquist E."/>
            <person name="Ence D."/>
            <person name="Campbell M."/>
            <person name="Kronenberg Z."/>
            <person name="Feau N."/>
            <person name="Dhillon B."/>
            <person name="Hamelin R."/>
            <person name="Burleigh J."/>
            <person name="Smith J."/>
            <person name="Yandell M."/>
            <person name="Nelson C."/>
            <person name="Grigoriev I."/>
            <person name="Davis J."/>
        </authorList>
    </citation>
    <scope>NUCLEOTIDE SEQUENCE</scope>
    <source>
        <strain evidence="2">G11</strain>
    </source>
</reference>
<dbReference type="Proteomes" id="UP000886653">
    <property type="component" value="Unassembled WGS sequence"/>
</dbReference>